<accession>A0ABV6HTG0</accession>
<dbReference type="RefSeq" id="WP_382372399.1">
    <property type="nucleotide sequence ID" value="NZ_JBHLWA010000001.1"/>
</dbReference>
<reference evidence="1 2" key="1">
    <citation type="submission" date="2024-09" db="EMBL/GenBank/DDBJ databases">
        <authorList>
            <person name="Sun Q."/>
            <person name="Mori K."/>
        </authorList>
    </citation>
    <scope>NUCLEOTIDE SEQUENCE [LARGE SCALE GENOMIC DNA]</scope>
    <source>
        <strain evidence="1 2">CCM 7538</strain>
    </source>
</reference>
<name>A0ABV6HTG0_9PAST</name>
<evidence type="ECO:0000313" key="1">
    <source>
        <dbReference type="EMBL" id="MFC0322031.1"/>
    </source>
</evidence>
<proteinExistence type="predicted"/>
<evidence type="ECO:0000313" key="2">
    <source>
        <dbReference type="Proteomes" id="UP001589769"/>
    </source>
</evidence>
<evidence type="ECO:0008006" key="3">
    <source>
        <dbReference type="Google" id="ProtNLM"/>
    </source>
</evidence>
<keyword evidence="2" id="KW-1185">Reference proteome</keyword>
<organism evidence="1 2">
    <name type="scientific">Gallibacterium melopsittaci</name>
    <dbReference type="NCBI Taxonomy" id="516063"/>
    <lineage>
        <taxon>Bacteria</taxon>
        <taxon>Pseudomonadati</taxon>
        <taxon>Pseudomonadota</taxon>
        <taxon>Gammaproteobacteria</taxon>
        <taxon>Pasteurellales</taxon>
        <taxon>Pasteurellaceae</taxon>
        <taxon>Gallibacterium</taxon>
    </lineage>
</organism>
<comment type="caution">
    <text evidence="1">The sequence shown here is derived from an EMBL/GenBank/DDBJ whole genome shotgun (WGS) entry which is preliminary data.</text>
</comment>
<protein>
    <recommendedName>
        <fullName evidence="3">Transposase</fullName>
    </recommendedName>
</protein>
<dbReference type="EMBL" id="JBHLWA010000001">
    <property type="protein sequence ID" value="MFC0322031.1"/>
    <property type="molecule type" value="Genomic_DNA"/>
</dbReference>
<gene>
    <name evidence="1" type="ORF">ACFFHT_00380</name>
</gene>
<sequence>MKIKQKLSVNREMVNGSIYYFTENCLGYLGLCKHKPRAERVKLLAKASLQRKAAAEFMQLRARINKTLAATYITLH</sequence>
<dbReference type="Proteomes" id="UP001589769">
    <property type="component" value="Unassembled WGS sequence"/>
</dbReference>